<dbReference type="PANTHER" id="PTHR34561">
    <property type="entry name" value="NADH DEHYDROGENASE [UBIQUINONE] 1 ALPHA SUBCOMPLEX ASSEMBLY FACTOR 8"/>
    <property type="match status" value="1"/>
</dbReference>
<evidence type="ECO:0000313" key="1">
    <source>
        <dbReference type="EMBL" id="KZT56468.1"/>
    </source>
</evidence>
<name>A0A165FAF7_9BASI</name>
<evidence type="ECO:0000313" key="2">
    <source>
        <dbReference type="Proteomes" id="UP000076842"/>
    </source>
</evidence>
<gene>
    <name evidence="1" type="ORF">CALCODRAFT_483939</name>
</gene>
<dbReference type="OrthoDB" id="3821113at2759"/>
<dbReference type="InterPro" id="IPR034595">
    <property type="entry name" value="NDUFAF8"/>
</dbReference>
<keyword evidence="2" id="KW-1185">Reference proteome</keyword>
<dbReference type="PROSITE" id="PS51808">
    <property type="entry name" value="CHCH"/>
    <property type="match status" value="1"/>
</dbReference>
<dbReference type="EMBL" id="KV423977">
    <property type="protein sequence ID" value="KZT56468.1"/>
    <property type="molecule type" value="Genomic_DNA"/>
</dbReference>
<sequence>MSASPPPTGRILVRKLADATNSCALPAKAYGTCILGTYKDVARHACAAEFSAFKRCVQAAMKKKW</sequence>
<dbReference type="PANTHER" id="PTHR34561:SF1">
    <property type="entry name" value="NADH DEHYDROGENASE [UBIQUINONE] 1 ALPHA SUBCOMPLEX ASSEMBLY FACTOR 8"/>
    <property type="match status" value="1"/>
</dbReference>
<evidence type="ECO:0008006" key="3">
    <source>
        <dbReference type="Google" id="ProtNLM"/>
    </source>
</evidence>
<dbReference type="GO" id="GO:0005739">
    <property type="term" value="C:mitochondrion"/>
    <property type="evidence" value="ECO:0007669"/>
    <property type="project" value="InterPro"/>
</dbReference>
<dbReference type="InParanoid" id="A0A165FAF7"/>
<accession>A0A165FAF7</accession>
<organism evidence="1 2">
    <name type="scientific">Calocera cornea HHB12733</name>
    <dbReference type="NCBI Taxonomy" id="1353952"/>
    <lineage>
        <taxon>Eukaryota</taxon>
        <taxon>Fungi</taxon>
        <taxon>Dikarya</taxon>
        <taxon>Basidiomycota</taxon>
        <taxon>Agaricomycotina</taxon>
        <taxon>Dacrymycetes</taxon>
        <taxon>Dacrymycetales</taxon>
        <taxon>Dacrymycetaceae</taxon>
        <taxon>Calocera</taxon>
    </lineage>
</organism>
<dbReference type="Proteomes" id="UP000076842">
    <property type="component" value="Unassembled WGS sequence"/>
</dbReference>
<reference evidence="1 2" key="1">
    <citation type="journal article" date="2016" name="Mol. Biol. Evol.">
        <title>Comparative Genomics of Early-Diverging Mushroom-Forming Fungi Provides Insights into the Origins of Lignocellulose Decay Capabilities.</title>
        <authorList>
            <person name="Nagy L.G."/>
            <person name="Riley R."/>
            <person name="Tritt A."/>
            <person name="Adam C."/>
            <person name="Daum C."/>
            <person name="Floudas D."/>
            <person name="Sun H."/>
            <person name="Yadav J.S."/>
            <person name="Pangilinan J."/>
            <person name="Larsson K.H."/>
            <person name="Matsuura K."/>
            <person name="Barry K."/>
            <person name="Labutti K."/>
            <person name="Kuo R."/>
            <person name="Ohm R.A."/>
            <person name="Bhattacharya S.S."/>
            <person name="Shirouzu T."/>
            <person name="Yoshinaga Y."/>
            <person name="Martin F.M."/>
            <person name="Grigoriev I.V."/>
            <person name="Hibbett D.S."/>
        </authorList>
    </citation>
    <scope>NUCLEOTIDE SEQUENCE [LARGE SCALE GENOMIC DNA]</scope>
    <source>
        <strain evidence="1 2">HHB12733</strain>
    </source>
</reference>
<dbReference type="GO" id="GO:0032981">
    <property type="term" value="P:mitochondrial respiratory chain complex I assembly"/>
    <property type="evidence" value="ECO:0007669"/>
    <property type="project" value="InterPro"/>
</dbReference>
<protein>
    <recommendedName>
        <fullName evidence="3">CHCH domain-containing protein</fullName>
    </recommendedName>
</protein>
<proteinExistence type="predicted"/>
<dbReference type="AlphaFoldDB" id="A0A165FAF7"/>